<dbReference type="EMBL" id="JXSQ01000008">
    <property type="protein sequence ID" value="KIP52636.1"/>
    <property type="molecule type" value="Genomic_DNA"/>
</dbReference>
<feature type="transmembrane region" description="Helical" evidence="9">
    <location>
        <begin position="116"/>
        <end position="136"/>
    </location>
</feature>
<dbReference type="GO" id="GO:0005524">
    <property type="term" value="F:ATP binding"/>
    <property type="evidence" value="ECO:0007669"/>
    <property type="project" value="UniProtKB-KW"/>
</dbReference>
<organism evidence="11 12">
    <name type="scientific">Leucobacter komagatae</name>
    <dbReference type="NCBI Taxonomy" id="55969"/>
    <lineage>
        <taxon>Bacteria</taxon>
        <taxon>Bacillati</taxon>
        <taxon>Actinomycetota</taxon>
        <taxon>Actinomycetes</taxon>
        <taxon>Micrococcales</taxon>
        <taxon>Microbacteriaceae</taxon>
        <taxon>Leucobacter</taxon>
    </lineage>
</organism>
<gene>
    <name evidence="11" type="ORF">SD72_07665</name>
</gene>
<comment type="catalytic activity">
    <reaction evidence="1">
        <text>ATP + protein L-histidine = ADP + protein N-phospho-L-histidine.</text>
        <dbReference type="EC" id="2.7.13.3"/>
    </reaction>
</comment>
<feature type="transmembrane region" description="Helical" evidence="9">
    <location>
        <begin position="142"/>
        <end position="161"/>
    </location>
</feature>
<evidence type="ECO:0000256" key="5">
    <source>
        <dbReference type="ARBA" id="ARBA00022741"/>
    </source>
</evidence>
<evidence type="ECO:0000256" key="2">
    <source>
        <dbReference type="ARBA" id="ARBA00012438"/>
    </source>
</evidence>
<dbReference type="InterPro" id="IPR036890">
    <property type="entry name" value="HATPase_C_sf"/>
</dbReference>
<comment type="caution">
    <text evidence="11">The sequence shown here is derived from an EMBL/GenBank/DDBJ whole genome shotgun (WGS) entry which is preliminary data.</text>
</comment>
<feature type="transmembrane region" description="Helical" evidence="9">
    <location>
        <begin position="52"/>
        <end position="70"/>
    </location>
</feature>
<evidence type="ECO:0000256" key="6">
    <source>
        <dbReference type="ARBA" id="ARBA00022777"/>
    </source>
</evidence>
<dbReference type="EC" id="2.7.13.3" evidence="2"/>
<evidence type="ECO:0000313" key="12">
    <source>
        <dbReference type="Proteomes" id="UP000032120"/>
    </source>
</evidence>
<proteinExistence type="predicted"/>
<dbReference type="PANTHER" id="PTHR24421:SF10">
    <property type="entry name" value="NITRATE_NITRITE SENSOR PROTEIN NARQ"/>
    <property type="match status" value="1"/>
</dbReference>
<evidence type="ECO:0000256" key="9">
    <source>
        <dbReference type="SAM" id="Phobius"/>
    </source>
</evidence>
<name>A0A0D0HYH6_9MICO</name>
<evidence type="ECO:0000256" key="3">
    <source>
        <dbReference type="ARBA" id="ARBA00022553"/>
    </source>
</evidence>
<keyword evidence="5" id="KW-0547">Nucleotide-binding</keyword>
<dbReference type="Gene3D" id="3.30.565.10">
    <property type="entry name" value="Histidine kinase-like ATPase, C-terminal domain"/>
    <property type="match status" value="1"/>
</dbReference>
<keyword evidence="6" id="KW-0418">Kinase</keyword>
<accession>A0A0D0HYH6</accession>
<evidence type="ECO:0000256" key="1">
    <source>
        <dbReference type="ARBA" id="ARBA00000085"/>
    </source>
</evidence>
<keyword evidence="9" id="KW-0472">Membrane</keyword>
<keyword evidence="9" id="KW-0812">Transmembrane</keyword>
<protein>
    <recommendedName>
        <fullName evidence="2">histidine kinase</fullName>
        <ecNumber evidence="2">2.7.13.3</ecNumber>
    </recommendedName>
</protein>
<keyword evidence="3" id="KW-0597">Phosphoprotein</keyword>
<keyword evidence="4" id="KW-0808">Transferase</keyword>
<feature type="transmembrane region" description="Helical" evidence="9">
    <location>
        <begin position="17"/>
        <end position="40"/>
    </location>
</feature>
<evidence type="ECO:0000256" key="4">
    <source>
        <dbReference type="ARBA" id="ARBA00022679"/>
    </source>
</evidence>
<dbReference type="PANTHER" id="PTHR24421">
    <property type="entry name" value="NITRATE/NITRITE SENSOR PROTEIN NARX-RELATED"/>
    <property type="match status" value="1"/>
</dbReference>
<sequence>MGVAWIERLRSQPASRAIAIAVFWLVVGVVLWSFGVFGLWQHLAVLHAPRSAFLLTLGAMSALLLLRTRMPMLALGVGVVVATLDVLMGASLAVVAILTDLIYAAVKYGSVRGVRILLRIAVAAGIGLAIGIPLVAQSRPDLAVMLFQWALIVLVSGLWGGNVRAERVLTRTELAGRHAAENRELRTRIAHDLHDLVANQIAVAGLHIEAAKLQAAKLQSAGGLAQLTLSLDRATSGTERAHRELRDLISVLTVVDEVAGDGDPSDPVRLAEAFAQLGQMLPAGRAFDWETGAKERLSEALQSAEPTRAKLVLRALQELVANSAKHGEGNVSFRTEVTPDGSTMRVSLENAVPPHPPVRPPGTGLGIGGTRVLLASVGGELESAQAPGGWRATLTVPLHHTEAGRPQ</sequence>
<dbReference type="InterPro" id="IPR050482">
    <property type="entry name" value="Sensor_HK_TwoCompSys"/>
</dbReference>
<feature type="transmembrane region" description="Helical" evidence="9">
    <location>
        <begin position="76"/>
        <end position="104"/>
    </location>
</feature>
<dbReference type="Pfam" id="PF07730">
    <property type="entry name" value="HisKA_3"/>
    <property type="match status" value="1"/>
</dbReference>
<evidence type="ECO:0000313" key="11">
    <source>
        <dbReference type="EMBL" id="KIP52636.1"/>
    </source>
</evidence>
<evidence type="ECO:0000259" key="10">
    <source>
        <dbReference type="Pfam" id="PF07730"/>
    </source>
</evidence>
<evidence type="ECO:0000256" key="8">
    <source>
        <dbReference type="ARBA" id="ARBA00023012"/>
    </source>
</evidence>
<dbReference type="Proteomes" id="UP000032120">
    <property type="component" value="Unassembled WGS sequence"/>
</dbReference>
<dbReference type="Gene3D" id="1.20.5.1930">
    <property type="match status" value="1"/>
</dbReference>
<dbReference type="GO" id="GO:0016020">
    <property type="term" value="C:membrane"/>
    <property type="evidence" value="ECO:0007669"/>
    <property type="project" value="InterPro"/>
</dbReference>
<keyword evidence="9" id="KW-1133">Transmembrane helix</keyword>
<dbReference type="GO" id="GO:0000155">
    <property type="term" value="F:phosphorelay sensor kinase activity"/>
    <property type="evidence" value="ECO:0007669"/>
    <property type="project" value="InterPro"/>
</dbReference>
<feature type="domain" description="Signal transduction histidine kinase subgroup 3 dimerisation and phosphoacceptor" evidence="10">
    <location>
        <begin position="186"/>
        <end position="252"/>
    </location>
</feature>
<keyword evidence="12" id="KW-1185">Reference proteome</keyword>
<dbReference type="AlphaFoldDB" id="A0A0D0HYH6"/>
<dbReference type="RefSeq" id="WP_042543864.1">
    <property type="nucleotide sequence ID" value="NZ_JXSQ01000008.1"/>
</dbReference>
<evidence type="ECO:0000256" key="7">
    <source>
        <dbReference type="ARBA" id="ARBA00022840"/>
    </source>
</evidence>
<dbReference type="SUPFAM" id="SSF55874">
    <property type="entry name" value="ATPase domain of HSP90 chaperone/DNA topoisomerase II/histidine kinase"/>
    <property type="match status" value="1"/>
</dbReference>
<dbReference type="GO" id="GO:0046983">
    <property type="term" value="F:protein dimerization activity"/>
    <property type="evidence" value="ECO:0007669"/>
    <property type="project" value="InterPro"/>
</dbReference>
<dbReference type="InterPro" id="IPR011712">
    <property type="entry name" value="Sig_transdc_His_kin_sub3_dim/P"/>
</dbReference>
<keyword evidence="8" id="KW-0902">Two-component regulatory system</keyword>
<reference evidence="11 12" key="1">
    <citation type="submission" date="2015-01" db="EMBL/GenBank/DDBJ databases">
        <title>Draft genome sequence of Leucobacter komagatae strain VKM ST2845.</title>
        <authorList>
            <person name="Karlyshev A.V."/>
            <person name="Kudryashova E.B."/>
        </authorList>
    </citation>
    <scope>NUCLEOTIDE SEQUENCE [LARGE SCALE GENOMIC DNA]</scope>
    <source>
        <strain evidence="11 12">VKM ST2845</strain>
    </source>
</reference>
<keyword evidence="7" id="KW-0067">ATP-binding</keyword>